<dbReference type="Proteomes" id="UP000092460">
    <property type="component" value="Unassembled WGS sequence"/>
</dbReference>
<dbReference type="VEuPathDB" id="VectorBase:GPPI001226"/>
<sequence length="78" mass="8816">MLELRDIDFGDISKSESERYRNDSRRCGRFCKTKPALGEPPSSGDLAVWPFSTSKLKVNKGKKQKTSISITLEKIILL</sequence>
<reference evidence="1" key="2">
    <citation type="submission" date="2020-05" db="UniProtKB">
        <authorList>
            <consortium name="EnsemblMetazoa"/>
        </authorList>
    </citation>
    <scope>IDENTIFICATION</scope>
    <source>
        <strain evidence="1">IAEA</strain>
    </source>
</reference>
<dbReference type="EMBL" id="JXJN01000181">
    <property type="status" value="NOT_ANNOTATED_CDS"/>
    <property type="molecule type" value="Genomic_DNA"/>
</dbReference>
<name>A0A1B0ALX3_9MUSC</name>
<protein>
    <submittedName>
        <fullName evidence="1">Uncharacterized protein</fullName>
    </submittedName>
</protein>
<evidence type="ECO:0000313" key="2">
    <source>
        <dbReference type="Proteomes" id="UP000092460"/>
    </source>
</evidence>
<dbReference type="EnsemblMetazoa" id="GPPI001226-RA">
    <property type="protein sequence ID" value="GPPI001226-PA"/>
    <property type="gene ID" value="GPPI001226"/>
</dbReference>
<accession>A0A1B0ALX3</accession>
<reference evidence="2" key="1">
    <citation type="submission" date="2015-01" db="EMBL/GenBank/DDBJ databases">
        <authorList>
            <person name="Aksoy S."/>
            <person name="Warren W."/>
            <person name="Wilson R.K."/>
        </authorList>
    </citation>
    <scope>NUCLEOTIDE SEQUENCE [LARGE SCALE GENOMIC DNA]</scope>
    <source>
        <strain evidence="2">IAEA</strain>
    </source>
</reference>
<evidence type="ECO:0000313" key="1">
    <source>
        <dbReference type="EnsemblMetazoa" id="GPPI001226-PA"/>
    </source>
</evidence>
<keyword evidence="2" id="KW-1185">Reference proteome</keyword>
<proteinExistence type="predicted"/>
<dbReference type="AlphaFoldDB" id="A0A1B0ALX3"/>
<organism evidence="1 2">
    <name type="scientific">Glossina palpalis gambiensis</name>
    <dbReference type="NCBI Taxonomy" id="67801"/>
    <lineage>
        <taxon>Eukaryota</taxon>
        <taxon>Metazoa</taxon>
        <taxon>Ecdysozoa</taxon>
        <taxon>Arthropoda</taxon>
        <taxon>Hexapoda</taxon>
        <taxon>Insecta</taxon>
        <taxon>Pterygota</taxon>
        <taxon>Neoptera</taxon>
        <taxon>Endopterygota</taxon>
        <taxon>Diptera</taxon>
        <taxon>Brachycera</taxon>
        <taxon>Muscomorpha</taxon>
        <taxon>Hippoboscoidea</taxon>
        <taxon>Glossinidae</taxon>
        <taxon>Glossina</taxon>
    </lineage>
</organism>